<feature type="region of interest" description="Disordered" evidence="2">
    <location>
        <begin position="376"/>
        <end position="413"/>
    </location>
</feature>
<reference evidence="4" key="1">
    <citation type="submission" date="2022-02" db="EMBL/GenBank/DDBJ databases">
        <authorList>
            <person name="Lee M."/>
            <person name="Kim S.-J."/>
            <person name="Jung M.-Y."/>
        </authorList>
    </citation>
    <scope>NUCLEOTIDE SEQUENCE</scope>
    <source>
        <strain evidence="4">JHP9</strain>
    </source>
</reference>
<gene>
    <name evidence="4" type="ORF">Bequi_13505</name>
</gene>
<feature type="compositionally biased region" description="Low complexity" evidence="2">
    <location>
        <begin position="1"/>
        <end position="13"/>
    </location>
</feature>
<dbReference type="Proteomes" id="UP001203761">
    <property type="component" value="Unassembled WGS sequence"/>
</dbReference>
<feature type="compositionally biased region" description="Basic and acidic residues" evidence="2">
    <location>
        <begin position="380"/>
        <end position="405"/>
    </location>
</feature>
<dbReference type="RefSeq" id="WP_249738461.1">
    <property type="nucleotide sequence ID" value="NZ_JAKNCJ010000012.1"/>
</dbReference>
<proteinExistence type="predicted"/>
<feature type="region of interest" description="Disordered" evidence="2">
    <location>
        <begin position="1"/>
        <end position="81"/>
    </location>
</feature>
<accession>A0ABT0R365</accession>
<evidence type="ECO:0000259" key="3">
    <source>
        <dbReference type="Pfam" id="PF22653"/>
    </source>
</evidence>
<feature type="coiled-coil region" evidence="1">
    <location>
        <begin position="268"/>
        <end position="323"/>
    </location>
</feature>
<keyword evidence="1" id="KW-0175">Coiled coil</keyword>
<dbReference type="InterPro" id="IPR054276">
    <property type="entry name" value="DUF7007"/>
</dbReference>
<protein>
    <recommendedName>
        <fullName evidence="3">DUF7007 domain-containing protein</fullName>
    </recommendedName>
</protein>
<comment type="caution">
    <text evidence="4">The sequence shown here is derived from an EMBL/GenBank/DDBJ whole genome shotgun (WGS) entry which is preliminary data.</text>
</comment>
<feature type="compositionally biased region" description="Basic and acidic residues" evidence="2">
    <location>
        <begin position="14"/>
        <end position="31"/>
    </location>
</feature>
<feature type="domain" description="DUF7007" evidence="3">
    <location>
        <begin position="80"/>
        <end position="202"/>
    </location>
</feature>
<name>A0ABT0R365_9MICO</name>
<keyword evidence="5" id="KW-1185">Reference proteome</keyword>
<sequence length="413" mass="46634">MSTKISGRAASARESARKSDGKFGEQEHGRADGVSLGDASWDAGADDAPEPEAPEKIPGFAADEDRDFTQEANTDSGRPAWGAVNHVYDIAPGIAEVSCEGHGGVKLSPERNRLVPAPLRRPGGWYEEDCEYKIAVATFPSAFANDASENTHWKRLGRDGSEQDALADVRNWFPDEYEQATGIPVTAEQSGKVREREFAEKHKDSFRVTGASTAEREGYVSLTAKRESDGAETVFLMPKDQYDREREKLPSGTYGIPINAENTELDTKKIVEREAQKAERQKKWEERAARAQTEFWGNRDALTQREQDRLEQWERQLVRTEEGEIVTQAESFQREPVHSVQRMVDGTKVKWYANLLGDPEHSSYIREIPAVVAKAATVPDETHESTKRWIEEDRAEKKAERERAKERRSRWGW</sequence>
<dbReference type="EMBL" id="JAKNCJ010000012">
    <property type="protein sequence ID" value="MCL6424381.1"/>
    <property type="molecule type" value="Genomic_DNA"/>
</dbReference>
<evidence type="ECO:0000313" key="4">
    <source>
        <dbReference type="EMBL" id="MCL6424381.1"/>
    </source>
</evidence>
<evidence type="ECO:0000313" key="5">
    <source>
        <dbReference type="Proteomes" id="UP001203761"/>
    </source>
</evidence>
<dbReference type="Pfam" id="PF22653">
    <property type="entry name" value="DUF7007"/>
    <property type="match status" value="1"/>
</dbReference>
<evidence type="ECO:0000256" key="1">
    <source>
        <dbReference type="SAM" id="Coils"/>
    </source>
</evidence>
<organism evidence="4 5">
    <name type="scientific">Brachybacterium equifaecis</name>
    <dbReference type="NCBI Taxonomy" id="2910770"/>
    <lineage>
        <taxon>Bacteria</taxon>
        <taxon>Bacillati</taxon>
        <taxon>Actinomycetota</taxon>
        <taxon>Actinomycetes</taxon>
        <taxon>Micrococcales</taxon>
        <taxon>Dermabacteraceae</taxon>
        <taxon>Brachybacterium</taxon>
    </lineage>
</organism>
<evidence type="ECO:0000256" key="2">
    <source>
        <dbReference type="SAM" id="MobiDB-lite"/>
    </source>
</evidence>